<feature type="non-terminal residue" evidence="2">
    <location>
        <position position="1"/>
    </location>
</feature>
<dbReference type="Proteomes" id="UP000187406">
    <property type="component" value="Unassembled WGS sequence"/>
</dbReference>
<gene>
    <name evidence="2" type="ORF">CFOL_v3_00654</name>
</gene>
<evidence type="ECO:0000313" key="3">
    <source>
        <dbReference type="Proteomes" id="UP000187406"/>
    </source>
</evidence>
<accession>A0A1Q3AMY3</accession>
<dbReference type="InterPro" id="IPR058353">
    <property type="entry name" value="DUF8040"/>
</dbReference>
<dbReference type="EMBL" id="BDDD01000017">
    <property type="protein sequence ID" value="GAV57116.1"/>
    <property type="molecule type" value="Genomic_DNA"/>
</dbReference>
<organism evidence="2 3">
    <name type="scientific">Cephalotus follicularis</name>
    <name type="common">Albany pitcher plant</name>
    <dbReference type="NCBI Taxonomy" id="3775"/>
    <lineage>
        <taxon>Eukaryota</taxon>
        <taxon>Viridiplantae</taxon>
        <taxon>Streptophyta</taxon>
        <taxon>Embryophyta</taxon>
        <taxon>Tracheophyta</taxon>
        <taxon>Spermatophyta</taxon>
        <taxon>Magnoliopsida</taxon>
        <taxon>eudicotyledons</taxon>
        <taxon>Gunneridae</taxon>
        <taxon>Pentapetalae</taxon>
        <taxon>rosids</taxon>
        <taxon>fabids</taxon>
        <taxon>Oxalidales</taxon>
        <taxon>Cephalotaceae</taxon>
        <taxon>Cephalotus</taxon>
    </lineage>
</organism>
<sequence length="169" mass="19522">LIEILEGNERICMKMFRMEKSLLLSLCKDLEIKYGLKGSINLCLKEIIGMWMHILGHGCANRLARERFQHSCEIISRNFKIVLVKICLMAIAIIKQLNPDFKEIPEKINCICVDDGVYVSTSLSQEQQVPYIRRKGTLTQNIMMVCDFDMQFTFAYASWRGTPHDTNVL</sequence>
<dbReference type="STRING" id="3775.A0A1Q3AMY3"/>
<keyword evidence="3" id="KW-1185">Reference proteome</keyword>
<evidence type="ECO:0000259" key="1">
    <source>
        <dbReference type="Pfam" id="PF26138"/>
    </source>
</evidence>
<dbReference type="AlphaFoldDB" id="A0A1Q3AMY3"/>
<dbReference type="InterPro" id="IPR045249">
    <property type="entry name" value="HARBI1-like"/>
</dbReference>
<dbReference type="Pfam" id="PF26138">
    <property type="entry name" value="DUF8040"/>
    <property type="match status" value="1"/>
</dbReference>
<name>A0A1Q3AMY3_CEPFO</name>
<feature type="domain" description="DUF8040" evidence="1">
    <location>
        <begin position="3"/>
        <end position="87"/>
    </location>
</feature>
<protein>
    <submittedName>
        <fullName evidence="2">DDE_4 domain-containing protein</fullName>
    </submittedName>
</protein>
<dbReference type="OrthoDB" id="1681765at2759"/>
<comment type="caution">
    <text evidence="2">The sequence shown here is derived from an EMBL/GenBank/DDBJ whole genome shotgun (WGS) entry which is preliminary data.</text>
</comment>
<dbReference type="PANTHER" id="PTHR22930:SF221">
    <property type="entry name" value="NUCLEASE HARBI1"/>
    <property type="match status" value="1"/>
</dbReference>
<dbReference type="PANTHER" id="PTHR22930">
    <property type="match status" value="1"/>
</dbReference>
<reference evidence="3" key="1">
    <citation type="submission" date="2016-04" db="EMBL/GenBank/DDBJ databases">
        <title>Cephalotus genome sequencing.</title>
        <authorList>
            <person name="Fukushima K."/>
            <person name="Hasebe M."/>
            <person name="Fang X."/>
        </authorList>
    </citation>
    <scope>NUCLEOTIDE SEQUENCE [LARGE SCALE GENOMIC DNA]</scope>
    <source>
        <strain evidence="3">cv. St1</strain>
    </source>
</reference>
<proteinExistence type="predicted"/>
<evidence type="ECO:0000313" key="2">
    <source>
        <dbReference type="EMBL" id="GAV57116.1"/>
    </source>
</evidence>
<dbReference type="InParanoid" id="A0A1Q3AMY3"/>